<feature type="compositionally biased region" description="Polar residues" evidence="1">
    <location>
        <begin position="27"/>
        <end position="41"/>
    </location>
</feature>
<dbReference type="Proteomes" id="UP001295684">
    <property type="component" value="Unassembled WGS sequence"/>
</dbReference>
<evidence type="ECO:0000313" key="2">
    <source>
        <dbReference type="EMBL" id="CAI2362929.1"/>
    </source>
</evidence>
<evidence type="ECO:0000313" key="3">
    <source>
        <dbReference type="Proteomes" id="UP001295684"/>
    </source>
</evidence>
<feature type="compositionally biased region" description="Basic residues" evidence="1">
    <location>
        <begin position="11"/>
        <end position="21"/>
    </location>
</feature>
<accession>A0AAD1UCJ2</accession>
<reference evidence="2" key="1">
    <citation type="submission" date="2023-07" db="EMBL/GenBank/DDBJ databases">
        <authorList>
            <consortium name="AG Swart"/>
            <person name="Singh M."/>
            <person name="Singh A."/>
            <person name="Seah K."/>
            <person name="Emmerich C."/>
        </authorList>
    </citation>
    <scope>NUCLEOTIDE SEQUENCE</scope>
    <source>
        <strain evidence="2">DP1</strain>
    </source>
</reference>
<feature type="region of interest" description="Disordered" evidence="1">
    <location>
        <begin position="1"/>
        <end position="51"/>
    </location>
</feature>
<name>A0AAD1UCJ2_EUPCR</name>
<protein>
    <submittedName>
        <fullName evidence="2">Uncharacterized protein</fullName>
    </submittedName>
</protein>
<organism evidence="2 3">
    <name type="scientific">Euplotes crassus</name>
    <dbReference type="NCBI Taxonomy" id="5936"/>
    <lineage>
        <taxon>Eukaryota</taxon>
        <taxon>Sar</taxon>
        <taxon>Alveolata</taxon>
        <taxon>Ciliophora</taxon>
        <taxon>Intramacronucleata</taxon>
        <taxon>Spirotrichea</taxon>
        <taxon>Hypotrichia</taxon>
        <taxon>Euplotida</taxon>
        <taxon>Euplotidae</taxon>
        <taxon>Moneuplotes</taxon>
    </lineage>
</organism>
<sequence>MNIKPKPISTKLKRRVVHSTHKGSPAISLSKNQRFSHLQNGHTRESEHQPLRQYESLSRIGVKIVKKNKAKAQNIIIRHNCCQVPDFSEVKQKLSRLKRQARPRRLDMPGCPDQFDKFDKPEKLSEQPSMLPQLAVQSSDFESQQPQFRGSLSLNFSGSDSKHRRQTGFTGHIGHTGHSGHNGLTAHKHTLKALVDAPTNPRVHSKSRNKPVWTRATRGARGTKEACRTRMGREVAGIRYEVTRISDQGPFGLAADPCATPEAQPGLAGSGHNAAELYAVVGTSQEILDTQPLRDAKRGVEKAGASESSLSLDNSIVHCEDSLSTERKKTKINIKFNFPALENSKFQNLNHSFENLNHSFENLPAKIKPKGSQPTLSHDSQSKKVIKSFHHHISPQIPSCPQDLNAMKDSQFSTLTPKIIHTIESESPNAAINSSLRDQIRSLTRNHLHNYRRPTQYQKRFNGISPTITKPVLGLDWSITNLKSNQRLLKKTPKFSFNKGKAPLMMVPSMMRRVRMQ</sequence>
<dbReference type="AlphaFoldDB" id="A0AAD1UCJ2"/>
<comment type="caution">
    <text evidence="2">The sequence shown here is derived from an EMBL/GenBank/DDBJ whole genome shotgun (WGS) entry which is preliminary data.</text>
</comment>
<gene>
    <name evidence="2" type="ORF">ECRASSUSDP1_LOCUS4259</name>
</gene>
<keyword evidence="3" id="KW-1185">Reference proteome</keyword>
<dbReference type="EMBL" id="CAMPGE010004086">
    <property type="protein sequence ID" value="CAI2362929.1"/>
    <property type="molecule type" value="Genomic_DNA"/>
</dbReference>
<proteinExistence type="predicted"/>
<feature type="region of interest" description="Disordered" evidence="1">
    <location>
        <begin position="199"/>
        <end position="227"/>
    </location>
</feature>
<evidence type="ECO:0000256" key="1">
    <source>
        <dbReference type="SAM" id="MobiDB-lite"/>
    </source>
</evidence>